<reference evidence="1" key="1">
    <citation type="journal article" date="2021" name="Proc. Natl. Acad. Sci. U.S.A.">
        <title>A Catalog of Tens of Thousands of Viruses from Human Metagenomes Reveals Hidden Associations with Chronic Diseases.</title>
        <authorList>
            <person name="Tisza M.J."/>
            <person name="Buck C.B."/>
        </authorList>
    </citation>
    <scope>NUCLEOTIDE SEQUENCE</scope>
    <source>
        <strain evidence="1">CtUL28</strain>
    </source>
</reference>
<protein>
    <submittedName>
        <fullName evidence="1">Tail protein</fullName>
    </submittedName>
</protein>
<proteinExistence type="predicted"/>
<sequence>MIGQARRASAVISYNGKDISADIAPYLKSLSYRDNLSGEADDLQIVLEDRAGLWQSSWLPEKGASLHVTLKVSQWASLAGEKTFPLGAFEIDEISVSGYPSEVQIKAVSVPDGNTLRGEEHTRSWEKAELKTIAQDIASGAEMELFYDTEDNPVIDRAEQTEQSDLSFLLALCRDYGLALKISDGKIIIFDEAKYEAEEAALTFVKPGTVYTEDSEGKMTFLPHLLSYSISSKIRDVFAACHVKYQDSSTKEIIETTFTAPGKTGKTLQVKEQVANTAEAERLAKKRLREKNKDEITASISLPGSFHIAAGMTAMMQGFGAFDGKYIITEAEHSMSGGYTVRVDLRRCLNGY</sequence>
<organism evidence="1">
    <name type="scientific">Caudovirales sp. ctUL28</name>
    <dbReference type="NCBI Taxonomy" id="2826778"/>
    <lineage>
        <taxon>Viruses</taxon>
        <taxon>Duplodnaviria</taxon>
        <taxon>Heunggongvirae</taxon>
        <taxon>Uroviricota</taxon>
        <taxon>Caudoviricetes</taxon>
    </lineage>
</organism>
<accession>A0A8S5MV14</accession>
<dbReference type="Pfam" id="PF05954">
    <property type="entry name" value="Phage_GPD"/>
    <property type="match status" value="1"/>
</dbReference>
<dbReference type="EMBL" id="BK014996">
    <property type="protein sequence ID" value="DAD86198.1"/>
    <property type="molecule type" value="Genomic_DNA"/>
</dbReference>
<evidence type="ECO:0000313" key="1">
    <source>
        <dbReference type="EMBL" id="DAD86198.1"/>
    </source>
</evidence>
<name>A0A8S5MV14_9CAUD</name>
<dbReference type="SUPFAM" id="SSF69279">
    <property type="entry name" value="Phage tail proteins"/>
    <property type="match status" value="1"/>
</dbReference>